<evidence type="ECO:0000313" key="8">
    <source>
        <dbReference type="EMBL" id="MBZ4040200.1"/>
    </source>
</evidence>
<sequence>MRDADPALETLMLPLAEGRLAWPEGGALFLRARDGWPLHAAPRPGLVAEQSFRPDAQALEASGIALATPDDGRRFPLVMLLPPRQRDESRALMARAIASLAPGGRVLACVPNSEGARSAEQDLAAIAGPLETISKNKCRVFWTAPLDGPADPTLAARWLALDEVRTIGDTRFASRPGVFAWDRIDPASQLLAEHLPVDLSGRAADLGAGFGYLSVELLERCAGINTLHLYEAEARALELARRNLAPSASRAAIDFRWHDVTGGLPETYDIIVSNPPFHTQSRADRPDIGRRFIAVAAQALRPGGRMWLVANRHLPYESVLDASFGEVRTVAQRDGFKVIEAVKAMPARPERAPKPFDRTAARNAHR</sequence>
<keyword evidence="5" id="KW-0949">S-adenosyl-L-methionine</keyword>
<evidence type="ECO:0000313" key="9">
    <source>
        <dbReference type="Proteomes" id="UP001430954"/>
    </source>
</evidence>
<organism evidence="8 9">
    <name type="scientific">Novilysobacter selenitireducens</name>
    <dbReference type="NCBI Taxonomy" id="2872639"/>
    <lineage>
        <taxon>Bacteria</taxon>
        <taxon>Pseudomonadati</taxon>
        <taxon>Pseudomonadota</taxon>
        <taxon>Gammaproteobacteria</taxon>
        <taxon>Lysobacterales</taxon>
        <taxon>Lysobacteraceae</taxon>
        <taxon>Novilysobacter</taxon>
    </lineage>
</organism>
<name>A0ABS7T8M3_9GAMM</name>
<keyword evidence="9" id="KW-1185">Reference proteome</keyword>
<dbReference type="PANTHER" id="PTHR47816:SF4">
    <property type="entry name" value="RIBOSOMAL RNA SMALL SUBUNIT METHYLTRANSFERASE C"/>
    <property type="match status" value="1"/>
</dbReference>
<dbReference type="PROSITE" id="PS00092">
    <property type="entry name" value="N6_MTASE"/>
    <property type="match status" value="1"/>
</dbReference>
<keyword evidence="1" id="KW-0963">Cytoplasm</keyword>
<feature type="region of interest" description="Disordered" evidence="6">
    <location>
        <begin position="347"/>
        <end position="366"/>
    </location>
</feature>
<keyword evidence="4" id="KW-0808">Transferase</keyword>
<dbReference type="InterPro" id="IPR002052">
    <property type="entry name" value="DNA_methylase_N6_adenine_CS"/>
</dbReference>
<dbReference type="CDD" id="cd02440">
    <property type="entry name" value="AdoMet_MTases"/>
    <property type="match status" value="1"/>
</dbReference>
<dbReference type="EMBL" id="JAINZW010000005">
    <property type="protein sequence ID" value="MBZ4040200.1"/>
    <property type="molecule type" value="Genomic_DNA"/>
</dbReference>
<protein>
    <submittedName>
        <fullName evidence="8">Class I SAM-dependent methyltransferase</fullName>
    </submittedName>
</protein>
<evidence type="ECO:0000256" key="6">
    <source>
        <dbReference type="SAM" id="MobiDB-lite"/>
    </source>
</evidence>
<evidence type="ECO:0000256" key="5">
    <source>
        <dbReference type="ARBA" id="ARBA00022691"/>
    </source>
</evidence>
<evidence type="ECO:0000256" key="2">
    <source>
        <dbReference type="ARBA" id="ARBA00022552"/>
    </source>
</evidence>
<evidence type="ECO:0000256" key="1">
    <source>
        <dbReference type="ARBA" id="ARBA00022490"/>
    </source>
</evidence>
<dbReference type="InterPro" id="IPR046977">
    <property type="entry name" value="RsmC/RlmG"/>
</dbReference>
<dbReference type="SUPFAM" id="SSF53335">
    <property type="entry name" value="S-adenosyl-L-methionine-dependent methyltransferases"/>
    <property type="match status" value="1"/>
</dbReference>
<dbReference type="Proteomes" id="UP001430954">
    <property type="component" value="Unassembled WGS sequence"/>
</dbReference>
<dbReference type="RefSeq" id="WP_223676650.1">
    <property type="nucleotide sequence ID" value="NZ_JAINZW010000005.1"/>
</dbReference>
<dbReference type="InterPro" id="IPR007848">
    <property type="entry name" value="Small_mtfrase_dom"/>
</dbReference>
<evidence type="ECO:0000256" key="3">
    <source>
        <dbReference type="ARBA" id="ARBA00022603"/>
    </source>
</evidence>
<feature type="compositionally biased region" description="Basic and acidic residues" evidence="6">
    <location>
        <begin position="348"/>
        <end position="360"/>
    </location>
</feature>
<reference evidence="8 9" key="1">
    <citation type="submission" date="2021-09" db="EMBL/GenBank/DDBJ databases">
        <title>Lysobacter sp. 13A isolated from the river sediment.</title>
        <authorList>
            <person name="Liu H."/>
            <person name="Li S."/>
            <person name="Mao S."/>
        </authorList>
    </citation>
    <scope>NUCLEOTIDE SEQUENCE [LARGE SCALE GENOMIC DNA]</scope>
    <source>
        <strain evidence="8 9">13A</strain>
    </source>
</reference>
<dbReference type="GO" id="GO:0008168">
    <property type="term" value="F:methyltransferase activity"/>
    <property type="evidence" value="ECO:0007669"/>
    <property type="project" value="UniProtKB-KW"/>
</dbReference>
<gene>
    <name evidence="8" type="ORF">K6753_11730</name>
</gene>
<dbReference type="GO" id="GO:0032259">
    <property type="term" value="P:methylation"/>
    <property type="evidence" value="ECO:0007669"/>
    <property type="project" value="UniProtKB-KW"/>
</dbReference>
<keyword evidence="2" id="KW-0698">rRNA processing</keyword>
<keyword evidence="3 8" id="KW-0489">Methyltransferase</keyword>
<proteinExistence type="predicted"/>
<evidence type="ECO:0000259" key="7">
    <source>
        <dbReference type="Pfam" id="PF05175"/>
    </source>
</evidence>
<feature type="domain" description="Methyltransferase small" evidence="7">
    <location>
        <begin position="170"/>
        <end position="339"/>
    </location>
</feature>
<dbReference type="PANTHER" id="PTHR47816">
    <property type="entry name" value="RIBOSOMAL RNA SMALL SUBUNIT METHYLTRANSFERASE C"/>
    <property type="match status" value="1"/>
</dbReference>
<dbReference type="Gene3D" id="3.40.50.150">
    <property type="entry name" value="Vaccinia Virus protein VP39"/>
    <property type="match status" value="2"/>
</dbReference>
<accession>A0ABS7T8M3</accession>
<dbReference type="InterPro" id="IPR029063">
    <property type="entry name" value="SAM-dependent_MTases_sf"/>
</dbReference>
<evidence type="ECO:0000256" key="4">
    <source>
        <dbReference type="ARBA" id="ARBA00022679"/>
    </source>
</evidence>
<comment type="caution">
    <text evidence="8">The sequence shown here is derived from an EMBL/GenBank/DDBJ whole genome shotgun (WGS) entry which is preliminary data.</text>
</comment>
<dbReference type="Pfam" id="PF05175">
    <property type="entry name" value="MTS"/>
    <property type="match status" value="1"/>
</dbReference>